<dbReference type="Proteomes" id="UP000335538">
    <property type="component" value="Unassembled WGS sequence"/>
</dbReference>
<dbReference type="AlphaFoldDB" id="A0A5E5AQU9"/>
<gene>
    <name evidence="1" type="ORF">PSP31121_00601</name>
</gene>
<sequence>MGCHPCRMVDSADILGRNSVGHDRVLPLGRVWMTRARFWTPEKLIELRRCSESGMELTAIEQRFPGHSRRAIATQIRNVRGVVPTSGELLKDEIRLHMANHTDVVASDVARFFSISVERAKSALRSMHRAGSIRVVGYRRASPVFALGNGADVSREDWLLLEGASYSASTFPAKSSGDLALRRGVVWSSAKAGEYTKRSDELMAAFYGDLA</sequence>
<name>A0A5E5AQU9_9BURK</name>
<proteinExistence type="predicted"/>
<protein>
    <submittedName>
        <fullName evidence="1">Uncharacterized protein</fullName>
    </submittedName>
</protein>
<evidence type="ECO:0000313" key="2">
    <source>
        <dbReference type="Proteomes" id="UP000335538"/>
    </source>
</evidence>
<organism evidence="1 2">
    <name type="scientific">Pandoraea sputorum</name>
    <dbReference type="NCBI Taxonomy" id="93222"/>
    <lineage>
        <taxon>Bacteria</taxon>
        <taxon>Pseudomonadati</taxon>
        <taxon>Pseudomonadota</taxon>
        <taxon>Betaproteobacteria</taxon>
        <taxon>Burkholderiales</taxon>
        <taxon>Burkholderiaceae</taxon>
        <taxon>Pandoraea</taxon>
    </lineage>
</organism>
<evidence type="ECO:0000313" key="1">
    <source>
        <dbReference type="EMBL" id="VVE75794.1"/>
    </source>
</evidence>
<accession>A0A5E5AQU9</accession>
<dbReference type="EMBL" id="CABPSR010000001">
    <property type="protein sequence ID" value="VVE75794.1"/>
    <property type="molecule type" value="Genomic_DNA"/>
</dbReference>
<reference evidence="1 2" key="1">
    <citation type="submission" date="2019-08" db="EMBL/GenBank/DDBJ databases">
        <authorList>
            <person name="Peeters C."/>
        </authorList>
    </citation>
    <scope>NUCLEOTIDE SEQUENCE [LARGE SCALE GENOMIC DNA]</scope>
    <source>
        <strain evidence="1 2">LMG 31121</strain>
    </source>
</reference>